<name>A0ACB9Q9Y3_BAUVA</name>
<organism evidence="1 2">
    <name type="scientific">Bauhinia variegata</name>
    <name type="common">Purple orchid tree</name>
    <name type="synonym">Phanera variegata</name>
    <dbReference type="NCBI Taxonomy" id="167791"/>
    <lineage>
        <taxon>Eukaryota</taxon>
        <taxon>Viridiplantae</taxon>
        <taxon>Streptophyta</taxon>
        <taxon>Embryophyta</taxon>
        <taxon>Tracheophyta</taxon>
        <taxon>Spermatophyta</taxon>
        <taxon>Magnoliopsida</taxon>
        <taxon>eudicotyledons</taxon>
        <taxon>Gunneridae</taxon>
        <taxon>Pentapetalae</taxon>
        <taxon>rosids</taxon>
        <taxon>fabids</taxon>
        <taxon>Fabales</taxon>
        <taxon>Fabaceae</taxon>
        <taxon>Cercidoideae</taxon>
        <taxon>Cercideae</taxon>
        <taxon>Bauhiniinae</taxon>
        <taxon>Bauhinia</taxon>
    </lineage>
</organism>
<reference evidence="1 2" key="1">
    <citation type="journal article" date="2022" name="DNA Res.">
        <title>Chromosomal-level genome assembly of the orchid tree Bauhinia variegata (Leguminosae; Cercidoideae) supports the allotetraploid origin hypothesis of Bauhinia.</title>
        <authorList>
            <person name="Zhong Y."/>
            <person name="Chen Y."/>
            <person name="Zheng D."/>
            <person name="Pang J."/>
            <person name="Liu Y."/>
            <person name="Luo S."/>
            <person name="Meng S."/>
            <person name="Qian L."/>
            <person name="Wei D."/>
            <person name="Dai S."/>
            <person name="Zhou R."/>
        </authorList>
    </citation>
    <scope>NUCLEOTIDE SEQUENCE [LARGE SCALE GENOMIC DNA]</scope>
    <source>
        <strain evidence="1">BV-YZ2020</strain>
    </source>
</reference>
<dbReference type="Proteomes" id="UP000828941">
    <property type="component" value="Chromosome 1"/>
</dbReference>
<accession>A0ACB9Q9Y3</accession>
<evidence type="ECO:0000313" key="1">
    <source>
        <dbReference type="EMBL" id="KAI4357638.1"/>
    </source>
</evidence>
<dbReference type="EMBL" id="CM039426">
    <property type="protein sequence ID" value="KAI4357638.1"/>
    <property type="molecule type" value="Genomic_DNA"/>
</dbReference>
<keyword evidence="2" id="KW-1185">Reference proteome</keyword>
<gene>
    <name evidence="1" type="ORF">L6164_001575</name>
</gene>
<sequence>MGVLGNFTQDQLQSFDFQGYLVIESFAMMKRMDQLLDDFDASSTASIFSTKNQRHLTDSYFYESAKKVSYCLRVLNHLSFCGFIVPGFLLGIDKCIVSLFSFTLLVEKAFGDDGNLKQPKQLPCTYLSFENQSSKSRHAYSLHVVDTDGCKWAPENWIRRKVEPEPLYVS</sequence>
<protein>
    <submittedName>
        <fullName evidence="1">Uncharacterized protein</fullName>
    </submittedName>
</protein>
<comment type="caution">
    <text evidence="1">The sequence shown here is derived from an EMBL/GenBank/DDBJ whole genome shotgun (WGS) entry which is preliminary data.</text>
</comment>
<evidence type="ECO:0000313" key="2">
    <source>
        <dbReference type="Proteomes" id="UP000828941"/>
    </source>
</evidence>
<proteinExistence type="predicted"/>